<reference evidence="2" key="1">
    <citation type="submission" date="2022-11" db="UniProtKB">
        <authorList>
            <consortium name="WormBaseParasite"/>
        </authorList>
    </citation>
    <scope>IDENTIFICATION</scope>
</reference>
<accession>A0AC34FU98</accession>
<name>A0AC34FU98_9BILA</name>
<sequence length="381" mass="43376">MATKDYCFFAKDNELFSGDNSIDKYSNLNLNQNYPCLNSDTVCAKFVKDESKKFVNEASDDTLQARKNFSSFDKSASKTSSEYLNLGHDFDKKEFKEDGKDSNINSSTLSLHISAYENSIETSSPDSEGFKESKAKNEKLSLVKKWKNVKQILVGAKEIQNPFEFPRQSNNGSEQEPEVMQFKASQKLLKPAEALGEYYGKTDEQEEWEKDFENEEMLGLHHDGDTRIVKFSNGNIQVSKHNIPKPVNSPVPSPTTLSSLLATGFDFVILMDETKADLAKRLIDTIRNYITYEAETAYEENPEAIFVAELQKKICKGVISKMWTKMYELRPEQKWIFWGVVEGAVLMHGNEELMEVNDLALSKKIEINFVKPFKLDVVGFC</sequence>
<evidence type="ECO:0000313" key="1">
    <source>
        <dbReference type="Proteomes" id="UP000887579"/>
    </source>
</evidence>
<organism evidence="1 2">
    <name type="scientific">Panagrolaimus sp. ES5</name>
    <dbReference type="NCBI Taxonomy" id="591445"/>
    <lineage>
        <taxon>Eukaryota</taxon>
        <taxon>Metazoa</taxon>
        <taxon>Ecdysozoa</taxon>
        <taxon>Nematoda</taxon>
        <taxon>Chromadorea</taxon>
        <taxon>Rhabditida</taxon>
        <taxon>Tylenchina</taxon>
        <taxon>Panagrolaimomorpha</taxon>
        <taxon>Panagrolaimoidea</taxon>
        <taxon>Panagrolaimidae</taxon>
        <taxon>Panagrolaimus</taxon>
    </lineage>
</organism>
<protein>
    <submittedName>
        <fullName evidence="2">Uncharacterized protein</fullName>
    </submittedName>
</protein>
<dbReference type="Proteomes" id="UP000887579">
    <property type="component" value="Unplaced"/>
</dbReference>
<evidence type="ECO:0000313" key="2">
    <source>
        <dbReference type="WBParaSite" id="ES5_v2.g20961.t1"/>
    </source>
</evidence>
<dbReference type="WBParaSite" id="ES5_v2.g20961.t1">
    <property type="protein sequence ID" value="ES5_v2.g20961.t1"/>
    <property type="gene ID" value="ES5_v2.g20961"/>
</dbReference>
<proteinExistence type="predicted"/>